<evidence type="ECO:0000313" key="1">
    <source>
        <dbReference type="EMBL" id="MFH6603317.1"/>
    </source>
</evidence>
<dbReference type="EMBL" id="JBHFPV010000001">
    <property type="protein sequence ID" value="MFH6603317.1"/>
    <property type="molecule type" value="Genomic_DNA"/>
</dbReference>
<sequence length="170" mass="19123">MKKLLFILILSGGFVQAQKYRPFYNNHEIRFNMGRFLATTAIESSYEFYFTPDTSIGGTVFFNGDGLGRSGNFGIGPNLRAYFGYRPKSGIFAEAFGLYYTGDIDIEDNLGRRNYDYGTTAVGLGLGRKWSTFGEKLTAEINVGLGRNINPHEFQDSFMYRAGLSLGFRF</sequence>
<comment type="caution">
    <text evidence="1">The sequence shown here is derived from an EMBL/GenBank/DDBJ whole genome shotgun (WGS) entry which is preliminary data.</text>
</comment>
<organism evidence="1 2">
    <name type="scientific">Meishania litoralis</name>
    <dbReference type="NCBI Taxonomy" id="3434685"/>
    <lineage>
        <taxon>Bacteria</taxon>
        <taxon>Pseudomonadati</taxon>
        <taxon>Bacteroidota</taxon>
        <taxon>Flavobacteriia</taxon>
        <taxon>Flavobacteriales</taxon>
        <taxon>Flavobacteriaceae</taxon>
        <taxon>Meishania</taxon>
    </lineage>
</organism>
<evidence type="ECO:0000313" key="2">
    <source>
        <dbReference type="Proteomes" id="UP001595191"/>
    </source>
</evidence>
<protein>
    <submittedName>
        <fullName evidence="1">Uncharacterized protein</fullName>
    </submittedName>
</protein>
<gene>
    <name evidence="1" type="ORF">ACEZ3G_07510</name>
</gene>
<dbReference type="Proteomes" id="UP001595191">
    <property type="component" value="Unassembled WGS sequence"/>
</dbReference>
<proteinExistence type="predicted"/>
<accession>A0ACC7LMW3</accession>
<reference evidence="1" key="1">
    <citation type="submission" date="2024-09" db="EMBL/GenBank/DDBJ databases">
        <authorList>
            <person name="Liu J."/>
        </authorList>
    </citation>
    <scope>NUCLEOTIDE SEQUENCE</scope>
    <source>
        <strain evidence="1">NBU2967</strain>
    </source>
</reference>
<keyword evidence="2" id="KW-1185">Reference proteome</keyword>
<name>A0ACC7LMW3_9FLAO</name>